<reference evidence="1" key="2">
    <citation type="journal article" date="2020" name="Nat. Commun.">
        <title>Large-scale genome sequencing of mycorrhizal fungi provides insights into the early evolution of symbiotic traits.</title>
        <authorList>
            <person name="Miyauchi S."/>
            <person name="Kiss E."/>
            <person name="Kuo A."/>
            <person name="Drula E."/>
            <person name="Kohler A."/>
            <person name="Sanchez-Garcia M."/>
            <person name="Morin E."/>
            <person name="Andreopoulos B."/>
            <person name="Barry K.W."/>
            <person name="Bonito G."/>
            <person name="Buee M."/>
            <person name="Carver A."/>
            <person name="Chen C."/>
            <person name="Cichocki N."/>
            <person name="Clum A."/>
            <person name="Culley D."/>
            <person name="Crous P.W."/>
            <person name="Fauchery L."/>
            <person name="Girlanda M."/>
            <person name="Hayes R.D."/>
            <person name="Keri Z."/>
            <person name="LaButti K."/>
            <person name="Lipzen A."/>
            <person name="Lombard V."/>
            <person name="Magnuson J."/>
            <person name="Maillard F."/>
            <person name="Murat C."/>
            <person name="Nolan M."/>
            <person name="Ohm R.A."/>
            <person name="Pangilinan J."/>
            <person name="Pereira M.F."/>
            <person name="Perotto S."/>
            <person name="Peter M."/>
            <person name="Pfister S."/>
            <person name="Riley R."/>
            <person name="Sitrit Y."/>
            <person name="Stielow J.B."/>
            <person name="Szollosi G."/>
            <person name="Zifcakova L."/>
            <person name="Stursova M."/>
            <person name="Spatafora J.W."/>
            <person name="Tedersoo L."/>
            <person name="Vaario L.M."/>
            <person name="Yamada A."/>
            <person name="Yan M."/>
            <person name="Wang P."/>
            <person name="Xu J."/>
            <person name="Bruns T."/>
            <person name="Baldrian P."/>
            <person name="Vilgalys R."/>
            <person name="Dunand C."/>
            <person name="Henrissat B."/>
            <person name="Grigoriev I.V."/>
            <person name="Hibbett D."/>
            <person name="Nagy L.G."/>
            <person name="Martin F.M."/>
        </authorList>
    </citation>
    <scope>NUCLEOTIDE SEQUENCE</scope>
    <source>
        <strain evidence="1">BED1</strain>
    </source>
</reference>
<comment type="caution">
    <text evidence="1">The sequence shown here is derived from an EMBL/GenBank/DDBJ whole genome shotgun (WGS) entry which is preliminary data.</text>
</comment>
<sequence>MLHVCTSHVPNSYYQKKTVVCSILIQGINQKSNALQSIIGFFLQSVHAPYNVINTLAHIGLSISSNAINMALRSLSAESEHTLQTLGHSLIALYAYYNFDVNLKSQVPTVEKLNDSLKHLTSGLLFPLAHSVVSDDLQCSDELWKKSWLNLDFDVDGQESRTWWDLVSLLCTTPKLTNAESSQLHDFNAWMFLQDLCTHGPVYFHQFKPIITHPESVEQIPLVKTPIFAA</sequence>
<organism evidence="1 2">
    <name type="scientific">Boletus edulis BED1</name>
    <dbReference type="NCBI Taxonomy" id="1328754"/>
    <lineage>
        <taxon>Eukaryota</taxon>
        <taxon>Fungi</taxon>
        <taxon>Dikarya</taxon>
        <taxon>Basidiomycota</taxon>
        <taxon>Agaricomycotina</taxon>
        <taxon>Agaricomycetes</taxon>
        <taxon>Agaricomycetidae</taxon>
        <taxon>Boletales</taxon>
        <taxon>Boletineae</taxon>
        <taxon>Boletaceae</taxon>
        <taxon>Boletoideae</taxon>
        <taxon>Boletus</taxon>
    </lineage>
</organism>
<dbReference type="Proteomes" id="UP001194468">
    <property type="component" value="Unassembled WGS sequence"/>
</dbReference>
<name>A0AAD4G895_BOLED</name>
<protein>
    <submittedName>
        <fullName evidence="1">Uncharacterized protein</fullName>
    </submittedName>
</protein>
<evidence type="ECO:0000313" key="2">
    <source>
        <dbReference type="Proteomes" id="UP001194468"/>
    </source>
</evidence>
<dbReference type="AlphaFoldDB" id="A0AAD4G895"/>
<gene>
    <name evidence="1" type="ORF">L210DRAFT_3418168</name>
</gene>
<proteinExistence type="predicted"/>
<reference evidence="1" key="1">
    <citation type="submission" date="2019-10" db="EMBL/GenBank/DDBJ databases">
        <authorList>
            <consortium name="DOE Joint Genome Institute"/>
            <person name="Kuo A."/>
            <person name="Miyauchi S."/>
            <person name="Kiss E."/>
            <person name="Drula E."/>
            <person name="Kohler A."/>
            <person name="Sanchez-Garcia M."/>
            <person name="Andreopoulos B."/>
            <person name="Barry K.W."/>
            <person name="Bonito G."/>
            <person name="Buee M."/>
            <person name="Carver A."/>
            <person name="Chen C."/>
            <person name="Cichocki N."/>
            <person name="Clum A."/>
            <person name="Culley D."/>
            <person name="Crous P.W."/>
            <person name="Fauchery L."/>
            <person name="Girlanda M."/>
            <person name="Hayes R."/>
            <person name="Keri Z."/>
            <person name="LaButti K."/>
            <person name="Lipzen A."/>
            <person name="Lombard V."/>
            <person name="Magnuson J."/>
            <person name="Maillard F."/>
            <person name="Morin E."/>
            <person name="Murat C."/>
            <person name="Nolan M."/>
            <person name="Ohm R."/>
            <person name="Pangilinan J."/>
            <person name="Pereira M."/>
            <person name="Perotto S."/>
            <person name="Peter M."/>
            <person name="Riley R."/>
            <person name="Sitrit Y."/>
            <person name="Stielow B."/>
            <person name="Szollosi G."/>
            <person name="Zifcakova L."/>
            <person name="Stursova M."/>
            <person name="Spatafora J.W."/>
            <person name="Tedersoo L."/>
            <person name="Vaario L.-M."/>
            <person name="Yamada A."/>
            <person name="Yan M."/>
            <person name="Wang P."/>
            <person name="Xu J."/>
            <person name="Bruns T."/>
            <person name="Baldrian P."/>
            <person name="Vilgalys R."/>
            <person name="Henrissat B."/>
            <person name="Grigoriev I.V."/>
            <person name="Hibbett D."/>
            <person name="Nagy L.G."/>
            <person name="Martin F.M."/>
        </authorList>
    </citation>
    <scope>NUCLEOTIDE SEQUENCE</scope>
    <source>
        <strain evidence="1">BED1</strain>
    </source>
</reference>
<dbReference type="EMBL" id="WHUW01000063">
    <property type="protein sequence ID" value="KAF8430435.1"/>
    <property type="molecule type" value="Genomic_DNA"/>
</dbReference>
<keyword evidence="2" id="KW-1185">Reference proteome</keyword>
<accession>A0AAD4G895</accession>
<evidence type="ECO:0000313" key="1">
    <source>
        <dbReference type="EMBL" id="KAF8430435.1"/>
    </source>
</evidence>